<evidence type="ECO:0000313" key="33">
    <source>
        <dbReference type="Proteomes" id="UP001274896"/>
    </source>
</evidence>
<evidence type="ECO:0000256" key="6">
    <source>
        <dbReference type="ARBA" id="ARBA00022679"/>
    </source>
</evidence>
<dbReference type="InterPro" id="IPR036352">
    <property type="entry name" value="Semap_dom_sf"/>
</dbReference>
<evidence type="ECO:0000256" key="4">
    <source>
        <dbReference type="ARBA" id="ARBA00011902"/>
    </source>
</evidence>
<evidence type="ECO:0000259" key="31">
    <source>
        <dbReference type="PROSITE" id="PS51004"/>
    </source>
</evidence>
<dbReference type="InterPro" id="IPR002165">
    <property type="entry name" value="Plexin_repeat"/>
</dbReference>
<protein>
    <recommendedName>
        <fullName evidence="4">receptor protein-tyrosine kinase</fullName>
        <ecNumber evidence="4">2.7.10.1</ecNumber>
    </recommendedName>
</protein>
<feature type="disulfide bond" evidence="23">
    <location>
        <begin position="175"/>
        <end position="178"/>
    </location>
</feature>
<keyword evidence="14 28" id="KW-1133">Transmembrane helix</keyword>
<keyword evidence="12 22" id="KW-0067">ATP-binding</keyword>
<dbReference type="InterPro" id="IPR013783">
    <property type="entry name" value="Ig-like_fold"/>
</dbReference>
<feature type="active site" description="Proton acceptor" evidence="21">
    <location>
        <position position="1182"/>
    </location>
</feature>
<dbReference type="PROSITE" id="PS51004">
    <property type="entry name" value="SEMA"/>
    <property type="match status" value="1"/>
</dbReference>
<feature type="modified residue" description="Phosphotyrosine; by autocatalysis" evidence="24">
    <location>
        <position position="1334"/>
    </location>
</feature>
<dbReference type="GO" id="GO:0007169">
    <property type="term" value="P:cell surface receptor protein tyrosine kinase signaling pathway"/>
    <property type="evidence" value="ECO:0007669"/>
    <property type="project" value="InterPro"/>
</dbReference>
<dbReference type="PROSITE" id="PS00109">
    <property type="entry name" value="PROTEIN_KINASE_TYR"/>
    <property type="match status" value="1"/>
</dbReference>
<dbReference type="InterPro" id="IPR001245">
    <property type="entry name" value="Ser-Thr/Tyr_kinase_cat_dom"/>
</dbReference>
<comment type="similarity">
    <text evidence="3">Belongs to the plexin family.</text>
</comment>
<dbReference type="CDD" id="cd05058">
    <property type="entry name" value="PTKc_Met_Ron"/>
    <property type="match status" value="1"/>
</dbReference>
<dbReference type="InterPro" id="IPR001627">
    <property type="entry name" value="Semap_dom"/>
</dbReference>
<feature type="binding site" evidence="22">
    <location>
        <begin position="1135"/>
        <end position="1138"/>
    </location>
    <ligand>
        <name>ATP</name>
        <dbReference type="ChEBI" id="CHEBI:30616"/>
    </ligand>
</feature>
<dbReference type="Gene3D" id="2.60.40.10">
    <property type="entry name" value="Immunoglobulins"/>
    <property type="match status" value="3"/>
</dbReference>
<dbReference type="Pfam" id="PF01403">
    <property type="entry name" value="Sema"/>
    <property type="match status" value="1"/>
</dbReference>
<evidence type="ECO:0000256" key="15">
    <source>
        <dbReference type="ARBA" id="ARBA00023136"/>
    </source>
</evidence>
<evidence type="ECO:0000256" key="3">
    <source>
        <dbReference type="ARBA" id="ARBA00010297"/>
    </source>
</evidence>
<evidence type="ECO:0000256" key="28">
    <source>
        <dbReference type="SAM" id="Phobius"/>
    </source>
</evidence>
<evidence type="ECO:0000256" key="7">
    <source>
        <dbReference type="ARBA" id="ARBA00022692"/>
    </source>
</evidence>
<dbReference type="PIRSF" id="PIRSF000617">
    <property type="entry name" value="TyrPK_HGF-R"/>
    <property type="match status" value="1"/>
</dbReference>
<dbReference type="Gene3D" id="3.30.1680.10">
    <property type="entry name" value="ligand-binding face of the semaphorins, domain 2"/>
    <property type="match status" value="1"/>
</dbReference>
<dbReference type="PROSITE" id="PS00107">
    <property type="entry name" value="PROTEIN_KINASE_ATP"/>
    <property type="match status" value="1"/>
</dbReference>
<feature type="modified residue" description="Phosphotyrosine; by autocatalysis" evidence="24">
    <location>
        <position position="1212"/>
    </location>
</feature>
<evidence type="ECO:0000313" key="32">
    <source>
        <dbReference type="EMBL" id="KAK3557106.1"/>
    </source>
</evidence>
<feature type="domain" description="Sema" evidence="31">
    <location>
        <begin position="25"/>
        <end position="514"/>
    </location>
</feature>
<keyword evidence="33" id="KW-1185">Reference proteome</keyword>
<dbReference type="PANTHER" id="PTHR24416">
    <property type="entry name" value="TYROSINE-PROTEIN KINASE RECEPTOR"/>
    <property type="match status" value="1"/>
</dbReference>
<feature type="domain" description="Protein kinase" evidence="30">
    <location>
        <begin position="1056"/>
        <end position="1322"/>
    </location>
</feature>
<keyword evidence="11" id="KW-0418">Kinase</keyword>
<dbReference type="Proteomes" id="UP001274896">
    <property type="component" value="Unassembled WGS sequence"/>
</dbReference>
<feature type="disulfide bond" evidence="23">
    <location>
        <begin position="139"/>
        <end position="147"/>
    </location>
</feature>
<feature type="modified residue" description="Phosphotyrosine; by autocatalysis" evidence="24">
    <location>
        <position position="1213"/>
    </location>
</feature>
<evidence type="ECO:0000256" key="17">
    <source>
        <dbReference type="ARBA" id="ARBA00023157"/>
    </source>
</evidence>
<feature type="disulfide bond" evidence="23">
    <location>
        <begin position="518"/>
        <end position="536"/>
    </location>
</feature>
<dbReference type="SMART" id="SM00423">
    <property type="entry name" value="PSI"/>
    <property type="match status" value="1"/>
</dbReference>
<evidence type="ECO:0000256" key="1">
    <source>
        <dbReference type="ARBA" id="ARBA00004308"/>
    </source>
</evidence>
<dbReference type="FunFam" id="3.30.200.20:FF:000188">
    <property type="entry name" value="Hepatocyte growth factor receptor"/>
    <property type="match status" value="1"/>
</dbReference>
<dbReference type="InterPro" id="IPR002909">
    <property type="entry name" value="IPT_dom"/>
</dbReference>
<feature type="region of interest" description="Disordered" evidence="27">
    <location>
        <begin position="1352"/>
        <end position="1371"/>
    </location>
</feature>
<evidence type="ECO:0000256" key="19">
    <source>
        <dbReference type="ARBA" id="ARBA00023180"/>
    </source>
</evidence>
<dbReference type="InterPro" id="IPR014756">
    <property type="entry name" value="Ig_E-set"/>
</dbReference>
<dbReference type="InterPro" id="IPR000719">
    <property type="entry name" value="Prot_kinase_dom"/>
</dbReference>
<dbReference type="InterPro" id="IPR017441">
    <property type="entry name" value="Protein_kinase_ATP_BS"/>
</dbReference>
<comment type="catalytic activity">
    <reaction evidence="20">
        <text>L-tyrosyl-[protein] + ATP = O-phospho-L-tyrosyl-[protein] + ADP + H(+)</text>
        <dbReference type="Rhea" id="RHEA:10596"/>
        <dbReference type="Rhea" id="RHEA-COMP:10136"/>
        <dbReference type="Rhea" id="RHEA-COMP:20101"/>
        <dbReference type="ChEBI" id="CHEBI:15378"/>
        <dbReference type="ChEBI" id="CHEBI:30616"/>
        <dbReference type="ChEBI" id="CHEBI:46858"/>
        <dbReference type="ChEBI" id="CHEBI:61978"/>
        <dbReference type="ChEBI" id="CHEBI:456216"/>
        <dbReference type="EC" id="2.7.10.1"/>
    </reaction>
</comment>
<evidence type="ECO:0000256" key="22">
    <source>
        <dbReference type="PIRSR" id="PIRSR000617-2"/>
    </source>
</evidence>
<dbReference type="Gene3D" id="2.130.10.10">
    <property type="entry name" value="YVTN repeat-like/Quinoprotein amine dehydrogenase"/>
    <property type="match status" value="1"/>
</dbReference>
<feature type="binding site" evidence="22">
    <location>
        <begin position="1062"/>
        <end position="1070"/>
    </location>
    <ligand>
        <name>ATP</name>
        <dbReference type="ChEBI" id="CHEBI:30616"/>
    </ligand>
</feature>
<evidence type="ECO:0000256" key="12">
    <source>
        <dbReference type="ARBA" id="ARBA00022840"/>
    </source>
</evidence>
<dbReference type="GO" id="GO:0005524">
    <property type="term" value="F:ATP binding"/>
    <property type="evidence" value="ECO:0007669"/>
    <property type="project" value="UniProtKB-UniRule"/>
</dbReference>
<evidence type="ECO:0000256" key="14">
    <source>
        <dbReference type="ARBA" id="ARBA00022989"/>
    </source>
</evidence>
<feature type="disulfide bond" evidence="23">
    <location>
        <begin position="384"/>
        <end position="405"/>
    </location>
</feature>
<dbReference type="SUPFAM" id="SSF81296">
    <property type="entry name" value="E set domains"/>
    <property type="match status" value="3"/>
</dbReference>
<dbReference type="InterPro" id="IPR016244">
    <property type="entry name" value="Tyr_kinase_HGF/MSP_rcpt"/>
</dbReference>
<dbReference type="CDD" id="cd00603">
    <property type="entry name" value="IPT_PCSR"/>
    <property type="match status" value="1"/>
</dbReference>
<dbReference type="Pfam" id="PF07714">
    <property type="entry name" value="PK_Tyr_Ser-Thr"/>
    <property type="match status" value="1"/>
</dbReference>
<keyword evidence="16" id="KW-0829">Tyrosine-protein kinase</keyword>
<dbReference type="SUPFAM" id="SSF103575">
    <property type="entry name" value="Plexin repeat"/>
    <property type="match status" value="1"/>
</dbReference>
<evidence type="ECO:0000256" key="27">
    <source>
        <dbReference type="SAM" id="MobiDB-lite"/>
    </source>
</evidence>
<evidence type="ECO:0000256" key="9">
    <source>
        <dbReference type="ARBA" id="ARBA00022737"/>
    </source>
</evidence>
<dbReference type="GO" id="GO:0007411">
    <property type="term" value="P:axon guidance"/>
    <property type="evidence" value="ECO:0007669"/>
    <property type="project" value="UniProtKB-ARBA"/>
</dbReference>
<feature type="modified residue" description="Phosphotyrosine; by autocatalysis" evidence="24">
    <location>
        <position position="1327"/>
    </location>
</feature>
<dbReference type="SUPFAM" id="SSF56112">
    <property type="entry name" value="Protein kinase-like (PK-like)"/>
    <property type="match status" value="1"/>
</dbReference>
<dbReference type="Gene3D" id="1.10.510.10">
    <property type="entry name" value="Transferase(Phosphotransferase) domain 1"/>
    <property type="match status" value="1"/>
</dbReference>
<dbReference type="InterPro" id="IPR016201">
    <property type="entry name" value="PSI"/>
</dbReference>
<evidence type="ECO:0000256" key="23">
    <source>
        <dbReference type="PIRSR" id="PIRSR000617-3"/>
    </source>
</evidence>
<dbReference type="InterPro" id="IPR020635">
    <property type="entry name" value="Tyr_kinase_cat_dom"/>
</dbReference>
<accession>A0AAE0VEF1</accession>
<evidence type="ECO:0000256" key="25">
    <source>
        <dbReference type="PROSITE-ProRule" id="PRU00352"/>
    </source>
</evidence>
<dbReference type="SUPFAM" id="SSF101912">
    <property type="entry name" value="Sema domain"/>
    <property type="match status" value="1"/>
</dbReference>
<sequence length="1371" mass="152478">MAAQRTADTEMLFRAWAFLACVWLQIHVTSNAETCPVDQQKVVDFTVPYSSRHFQTSKPIQNIAVYQELSEVYIASENVIEALNNNLEKIWELRTGPVGNPDCRTCHCGIEADPNASADTDNQVLLLDPKPFLPFLYICGSNLYGSCTFVELEKDVKPSEVKCLFNQETNSPTHCQDCVASPLGTKVSIVEEGQTSFFYVAATINSTIAKDYGRRSISMRRLLATEDGFDAEVKGLTVLPSFQDPYPIEYIYTFSTQQYTYFLSVQRANPLDKMSDLQTHLGRLPNRDSEAWMYREVVLECHFRPKRKRRGSENVVYNVAQAAHFSIAEKDLANELGLNNKENNVLYIVFAITDKDGNPTGRSALCAFSIVNVNLAIKQGMDTCCSNNTGRLSRGLFHFQPSASCPHEGESRQVCEAMPTMMARTDSRTDFFTGQITDVFTSILVTTIGSDTIAHIGTEHGRLLQVILSLSRPVVFANYSLVDEEERVSRIAAVQSEDSLLFVVGNKIVTVSPKGPGCKHLLTCSECVQAPRFMGCGWCDGVCSKMTECQGKWRSNSCPPIITKFFPNTAPPDGETEITLCGWDLQSPMKPAVTPSTHQVKVGQSNCTIIPTKSTSTQLVCRLLPQESDVMHDVEINLNVNEQRVERGYFISGQADIQGFSFVTPVVTDISPNFGPKIGGTRITLSGKQLDAGQTRTVQMGDKICNVESTSSNGTWSSVVFMSEGVEDLIEVNVTLLIDKSVIYSTKQFSYRENPKVTELKPNCSFSRGSKIIILGENLDTASQTTIYYNGKNSNPIQSVCVGPVSPSKIECTSPACEDSDGVLSVDMDGAKNLISLPFYCYPNGKPIPFEYDDNMLLLEPGKDRVSLHHERLSLVSHCMDIIMTINGVDCNAQVRENEISCRIPKHVLIPKEGAPVMVSVNGEIYDVGRVAYSSSNLPVGIVLGILAALAVGAALAFALMTHLHKRKKAREAEFRLSMYSMRNGEVSPLGDYRRDMSIGTSRGSGMAFSGLVYASGVDPAAHPLVSPQSICLSALRPELLEEVKDVLIPPEQLTIRQDDIIGKGHFGTVYHGSLRDSDNHEIHCAVKSLNRITDVEEVELFLKEGILMKAFHHPHVLSLLGILLPADGLPFVVLPYMKHGDLRHFIRSKHRSPTVKDLIGFGLQVAKGMEYLAQKKFVHRDLAARNCMLDETFTVKVADFGMARDILDKEYYSIQDHKRAKLPIKWMAIESLQTQKFTTKSDVWSFGVLMWEMLTRGASPYPDVDPYDMTPYLLQGRRLQQPQYCLDSLWCILLQCWNPEPEFRPTFSILVNKLQEIHSMLEGEHYVNLQVTYVNLDQGRPFPSIAWASPSLPEGHSTETLDRLEDSGET</sequence>
<dbReference type="PRINTS" id="PR00109">
    <property type="entry name" value="TYRKINASE"/>
</dbReference>
<dbReference type="GO" id="GO:0016477">
    <property type="term" value="P:cell migration"/>
    <property type="evidence" value="ECO:0007669"/>
    <property type="project" value="TreeGrafter"/>
</dbReference>
<keyword evidence="7 28" id="KW-0812">Transmembrane</keyword>
<dbReference type="FunFam" id="3.30.1680.10:FF:000006">
    <property type="entry name" value="Macrophage-stimulating 1 receptor b"/>
    <property type="match status" value="1"/>
</dbReference>
<keyword evidence="6" id="KW-0808">Transferase</keyword>
<keyword evidence="17 23" id="KW-1015">Disulfide bond</keyword>
<dbReference type="EMBL" id="JAUCMX010000001">
    <property type="protein sequence ID" value="KAK3557106.1"/>
    <property type="molecule type" value="Genomic_DNA"/>
</dbReference>
<evidence type="ECO:0000256" key="20">
    <source>
        <dbReference type="ARBA" id="ARBA00051243"/>
    </source>
</evidence>
<dbReference type="GO" id="GO:0004714">
    <property type="term" value="F:transmembrane receptor protein tyrosine kinase activity"/>
    <property type="evidence" value="ECO:0007669"/>
    <property type="project" value="UniProtKB-EC"/>
</dbReference>
<dbReference type="SMART" id="SM00429">
    <property type="entry name" value="IPT"/>
    <property type="match status" value="3"/>
</dbReference>
<evidence type="ECO:0000259" key="30">
    <source>
        <dbReference type="PROSITE" id="PS50011"/>
    </source>
</evidence>
<feature type="disulfide bond" evidence="23">
    <location>
        <begin position="524"/>
        <end position="558"/>
    </location>
</feature>
<keyword evidence="19" id="KW-0325">Glycoprotein</keyword>
<evidence type="ECO:0000256" key="2">
    <source>
        <dbReference type="ARBA" id="ARBA00004479"/>
    </source>
</evidence>
<comment type="subcellular location">
    <subcellularLocation>
        <location evidence="1">Endomembrane system</location>
    </subcellularLocation>
    <subcellularLocation>
        <location evidence="2">Membrane</location>
        <topology evidence="2">Single-pass type I membrane protein</topology>
    </subcellularLocation>
</comment>
<dbReference type="SMART" id="SM00219">
    <property type="entry name" value="TyrKc"/>
    <property type="match status" value="1"/>
</dbReference>
<evidence type="ECO:0000256" key="21">
    <source>
        <dbReference type="PIRSR" id="PIRSR000617-1"/>
    </source>
</evidence>
<dbReference type="GO" id="GO:0006909">
    <property type="term" value="P:phagocytosis"/>
    <property type="evidence" value="ECO:0007669"/>
    <property type="project" value="TreeGrafter"/>
</dbReference>
<keyword evidence="8 29" id="KW-0732">Signal</keyword>
<dbReference type="InterPro" id="IPR008266">
    <property type="entry name" value="Tyr_kinase_AS"/>
</dbReference>
<dbReference type="Pfam" id="PF01437">
    <property type="entry name" value="PSI"/>
    <property type="match status" value="1"/>
</dbReference>
<dbReference type="SMART" id="SM00630">
    <property type="entry name" value="Sema"/>
    <property type="match status" value="1"/>
</dbReference>
<keyword evidence="9" id="KW-0677">Repeat</keyword>
<evidence type="ECO:0000256" key="24">
    <source>
        <dbReference type="PIRSR" id="PIRSR000617-4"/>
    </source>
</evidence>
<dbReference type="GO" id="GO:0005886">
    <property type="term" value="C:plasma membrane"/>
    <property type="evidence" value="ECO:0007669"/>
    <property type="project" value="TreeGrafter"/>
</dbReference>
<feature type="binding site" evidence="22">
    <location>
        <position position="1186"/>
    </location>
    <ligand>
        <name>ATP</name>
        <dbReference type="ChEBI" id="CHEBI:30616"/>
    </ligand>
</feature>
<dbReference type="InterPro" id="IPR015943">
    <property type="entry name" value="WD40/YVTN_repeat-like_dom_sf"/>
</dbReference>
<keyword evidence="5" id="KW-0597">Phosphoprotein</keyword>
<dbReference type="FunFam" id="1.10.510.10:FF:000093">
    <property type="entry name" value="Hepatocyte growth factor receptor"/>
    <property type="match status" value="1"/>
</dbReference>
<reference evidence="32" key="1">
    <citation type="submission" date="2023-06" db="EMBL/GenBank/DDBJ databases">
        <title>Male Hemibagrus guttatus genome.</title>
        <authorList>
            <person name="Bian C."/>
        </authorList>
    </citation>
    <scope>NUCLEOTIDE SEQUENCE</scope>
    <source>
        <strain evidence="32">Male_cb2023</strain>
        <tissue evidence="32">Muscle</tissue>
    </source>
</reference>
<keyword evidence="15 28" id="KW-0472">Membrane</keyword>
<evidence type="ECO:0000256" key="29">
    <source>
        <dbReference type="SAM" id="SignalP"/>
    </source>
</evidence>
<dbReference type="GO" id="GO:0012505">
    <property type="term" value="C:endomembrane system"/>
    <property type="evidence" value="ECO:0007669"/>
    <property type="project" value="UniProtKB-SubCell"/>
</dbReference>
<comment type="caution">
    <text evidence="25">Lacks conserved residue(s) required for the propagation of feature annotation.</text>
</comment>
<evidence type="ECO:0000256" key="11">
    <source>
        <dbReference type="ARBA" id="ARBA00022777"/>
    </source>
</evidence>
<dbReference type="InterPro" id="IPR050122">
    <property type="entry name" value="RTK"/>
</dbReference>
<keyword evidence="13" id="KW-0832">Ubl conjugation</keyword>
<proteinExistence type="inferred from homology"/>
<evidence type="ECO:0000256" key="5">
    <source>
        <dbReference type="ARBA" id="ARBA00022553"/>
    </source>
</evidence>
<feature type="transmembrane region" description="Helical" evidence="28">
    <location>
        <begin position="1117"/>
        <end position="1138"/>
    </location>
</feature>
<dbReference type="Pfam" id="PF01833">
    <property type="entry name" value="TIG"/>
    <property type="match status" value="3"/>
</dbReference>
<feature type="disulfide bond" evidence="23">
    <location>
        <begin position="527"/>
        <end position="543"/>
    </location>
</feature>
<gene>
    <name evidence="32" type="ORF">QTP70_024653</name>
</gene>
<evidence type="ECO:0000256" key="18">
    <source>
        <dbReference type="ARBA" id="ARBA00023170"/>
    </source>
</evidence>
<name>A0AAE0VEF1_9TELE</name>
<feature type="chain" id="PRO_5042173672" description="receptor protein-tyrosine kinase" evidence="29">
    <location>
        <begin position="33"/>
        <end position="1371"/>
    </location>
</feature>
<feature type="transmembrane region" description="Helical" evidence="28">
    <location>
        <begin position="938"/>
        <end position="961"/>
    </location>
</feature>
<evidence type="ECO:0000256" key="10">
    <source>
        <dbReference type="ARBA" id="ARBA00022741"/>
    </source>
</evidence>
<evidence type="ECO:0000256" key="16">
    <source>
        <dbReference type="ARBA" id="ARBA00023137"/>
    </source>
</evidence>
<feature type="signal peptide" evidence="29">
    <location>
        <begin position="1"/>
        <end position="32"/>
    </location>
</feature>
<feature type="compositionally biased region" description="Basic and acidic residues" evidence="27">
    <location>
        <begin position="1357"/>
        <end position="1371"/>
    </location>
</feature>
<feature type="disulfide bond" evidence="23">
    <location>
        <begin position="539"/>
        <end position="549"/>
    </location>
</feature>
<dbReference type="PROSITE" id="PS50011">
    <property type="entry name" value="PROTEIN_KINASE_DOM"/>
    <property type="match status" value="1"/>
</dbReference>
<organism evidence="32 33">
    <name type="scientific">Hemibagrus guttatus</name>
    <dbReference type="NCBI Taxonomy" id="175788"/>
    <lineage>
        <taxon>Eukaryota</taxon>
        <taxon>Metazoa</taxon>
        <taxon>Chordata</taxon>
        <taxon>Craniata</taxon>
        <taxon>Vertebrata</taxon>
        <taxon>Euteleostomi</taxon>
        <taxon>Actinopterygii</taxon>
        <taxon>Neopterygii</taxon>
        <taxon>Teleostei</taxon>
        <taxon>Ostariophysi</taxon>
        <taxon>Siluriformes</taxon>
        <taxon>Bagridae</taxon>
        <taxon>Hemibagrus</taxon>
    </lineage>
</organism>
<dbReference type="EC" id="2.7.10.1" evidence="4"/>
<keyword evidence="10 22" id="KW-0547">Nucleotide-binding</keyword>
<dbReference type="PANTHER" id="PTHR24416:SF564">
    <property type="entry name" value="MACROPHAGE-STIMULATING PROTEIN RECEPTOR"/>
    <property type="match status" value="1"/>
</dbReference>
<evidence type="ECO:0000256" key="8">
    <source>
        <dbReference type="ARBA" id="ARBA00022729"/>
    </source>
</evidence>
<dbReference type="Gene3D" id="3.30.200.20">
    <property type="entry name" value="Phosphorylase Kinase, domain 1"/>
    <property type="match status" value="1"/>
</dbReference>
<feature type="disulfide bond" evidence="23">
    <location>
        <begin position="301"/>
        <end position="366"/>
    </location>
</feature>
<dbReference type="InterPro" id="IPR011009">
    <property type="entry name" value="Kinase-like_dom_sf"/>
</dbReference>
<feature type="binding site" evidence="22 26">
    <location>
        <position position="1088"/>
    </location>
    <ligand>
        <name>ATP</name>
        <dbReference type="ChEBI" id="CHEBI:30616"/>
    </ligand>
</feature>
<dbReference type="GO" id="GO:0043235">
    <property type="term" value="C:receptor complex"/>
    <property type="evidence" value="ECO:0007669"/>
    <property type="project" value="TreeGrafter"/>
</dbReference>
<evidence type="ECO:0000256" key="26">
    <source>
        <dbReference type="PROSITE-ProRule" id="PRU10141"/>
    </source>
</evidence>
<keyword evidence="18" id="KW-0675">Receptor</keyword>
<evidence type="ECO:0000256" key="13">
    <source>
        <dbReference type="ARBA" id="ARBA00022843"/>
    </source>
</evidence>
<comment type="caution">
    <text evidence="32">The sequence shown here is derived from an EMBL/GenBank/DDBJ whole genome shotgun (WGS) entry which is preliminary data.</text>
</comment>